<keyword evidence="2" id="KW-0067">ATP-binding</keyword>
<name>A0A841UZJ1_MICAE</name>
<evidence type="ECO:0000313" key="2">
    <source>
        <dbReference type="EMBL" id="MBC1195458.1"/>
    </source>
</evidence>
<evidence type="ECO:0000313" key="3">
    <source>
        <dbReference type="Proteomes" id="UP000525432"/>
    </source>
</evidence>
<dbReference type="InterPro" id="IPR036890">
    <property type="entry name" value="HATPase_C_sf"/>
</dbReference>
<feature type="domain" description="Histidine kinase/HSP90-like ATPase" evidence="1">
    <location>
        <begin position="9"/>
        <end position="133"/>
    </location>
</feature>
<dbReference type="RefSeq" id="WP_185239450.1">
    <property type="nucleotide sequence ID" value="NZ_JACEGC010000035.1"/>
</dbReference>
<evidence type="ECO:0000259" key="1">
    <source>
        <dbReference type="Pfam" id="PF13581"/>
    </source>
</evidence>
<dbReference type="AlphaFoldDB" id="A0A841UZJ1"/>
<dbReference type="CDD" id="cd16936">
    <property type="entry name" value="HATPase_RsbW-like"/>
    <property type="match status" value="1"/>
</dbReference>
<comment type="caution">
    <text evidence="2">The sequence shown here is derived from an EMBL/GenBank/DDBJ whole genome shotgun (WGS) entry which is preliminary data.</text>
</comment>
<accession>A0A841UZJ1</accession>
<keyword evidence="2" id="KW-0547">Nucleotide-binding</keyword>
<dbReference type="Proteomes" id="UP000525432">
    <property type="component" value="Unassembled WGS sequence"/>
</dbReference>
<proteinExistence type="predicted"/>
<dbReference type="Pfam" id="PF13581">
    <property type="entry name" value="HATPase_c_2"/>
    <property type="match status" value="1"/>
</dbReference>
<sequence>MKISFQVDSDLRSLDTVLKYFEQLEPAGIPKKDWLQCQLALVEGFTNAVRHAHRHLPPEIPIEIEIEIAPHQMEIRIWDRGSVFDLESFIEKNAHLDHGFSGHGQGLPILEKIADQLSYTRSEDQRNCLLIIKQFSRHESDRTPSFS</sequence>
<dbReference type="GO" id="GO:0005524">
    <property type="term" value="F:ATP binding"/>
    <property type="evidence" value="ECO:0007669"/>
    <property type="project" value="UniProtKB-KW"/>
</dbReference>
<dbReference type="EMBL" id="JACEGC010000035">
    <property type="protein sequence ID" value="MBC1195458.1"/>
    <property type="molecule type" value="Genomic_DNA"/>
</dbReference>
<gene>
    <name evidence="2" type="ORF">H0901_09310</name>
</gene>
<dbReference type="Gene3D" id="3.30.565.10">
    <property type="entry name" value="Histidine kinase-like ATPase, C-terminal domain"/>
    <property type="match status" value="1"/>
</dbReference>
<dbReference type="SUPFAM" id="SSF55874">
    <property type="entry name" value="ATPase domain of HSP90 chaperone/DNA topoisomerase II/histidine kinase"/>
    <property type="match status" value="1"/>
</dbReference>
<dbReference type="InterPro" id="IPR003594">
    <property type="entry name" value="HATPase_dom"/>
</dbReference>
<reference evidence="2 3" key="1">
    <citation type="submission" date="2020-07" db="EMBL/GenBank/DDBJ databases">
        <title>Genomes of two Microcystis aeruginosa (Cyanobacteria) strains from Florida (USA) with disparate toxicogenic potential.</title>
        <authorList>
            <person name="Lefler F.W."/>
            <person name="Barbosa M."/>
            <person name="Berthold D.E."/>
            <person name="Laughinghouse H.D. IV."/>
        </authorList>
    </citation>
    <scope>NUCLEOTIDE SEQUENCE [LARGE SCALE GENOMIC DNA]</scope>
    <source>
        <strain evidence="2 3">BLCCF158</strain>
    </source>
</reference>
<organism evidence="2 3">
    <name type="scientific">Microcystis aeruginosa BLCC-F158</name>
    <dbReference type="NCBI Taxonomy" id="2755316"/>
    <lineage>
        <taxon>Bacteria</taxon>
        <taxon>Bacillati</taxon>
        <taxon>Cyanobacteriota</taxon>
        <taxon>Cyanophyceae</taxon>
        <taxon>Oscillatoriophycideae</taxon>
        <taxon>Chroococcales</taxon>
        <taxon>Microcystaceae</taxon>
        <taxon>Microcystis</taxon>
    </lineage>
</organism>
<protein>
    <submittedName>
        <fullName evidence="2">ATP-binding protein</fullName>
    </submittedName>
</protein>